<dbReference type="Proteomes" id="UP000305041">
    <property type="component" value="Unassembled WGS sequence"/>
</dbReference>
<dbReference type="PANTHER" id="PTHR13847">
    <property type="entry name" value="SARCOSINE DEHYDROGENASE-RELATED"/>
    <property type="match status" value="1"/>
</dbReference>
<feature type="domain" description="FAD dependent oxidoreductase" evidence="2">
    <location>
        <begin position="127"/>
        <end position="561"/>
    </location>
</feature>
<keyword evidence="1" id="KW-0560">Oxidoreductase</keyword>
<keyword evidence="4" id="KW-1185">Reference proteome</keyword>
<sequence length="587" mass="64006">MVSPLFITKFESSHLFSTLNIDELDEVHKKRILLEKLEASAPSALIARAGQQSLIGQIDPKILPEIVIFLEDSKNIVCDQIANMPSVSVIHGSTPSETEQQALIELERRLRPNSSPRINSGSGHGSVVLVGAGVVNLITALELRRANYDVTVLDRMPDPLSTDSFNQFATGATFAGMDARIFSLNESRHHLFRGLTSPSKNTNPFSKRVSDHGWLSRDLDVMDQQEKSWVSRLESVPSWLASIYNNDTIAYNRTSAEAWSVLFSLYPQILRGVNYNTTLLRVYQTPENFEKAQRLERNLGACIEVISKDQLAKRQPSFASAANSGAIAGALHVEGFSLNIKSFSRNLIRLLLALDVEFHWNCSLNTLRTDAQGRVSGLMTDDEVVMADNVVLCPGAYAGLSSSALPALSEIASMAGMWITLPNEETPLTAPLKVRRRGFAASEAAEGANIIPGHDAQSRPVIYCSSGHGFVGSSPEAARQSNLYELLECIKETTAELFPDKFREAERRGLLSSEPEYCIRPWTSSGLGVFDTRELANGGQLILTGGHNTGGFAQAPAVARSVLAALDGTPHCMASIYHPERASALLA</sequence>
<dbReference type="PANTHER" id="PTHR13847:SF289">
    <property type="entry name" value="GLYCINE OXIDASE"/>
    <property type="match status" value="1"/>
</dbReference>
<evidence type="ECO:0000313" key="4">
    <source>
        <dbReference type="Proteomes" id="UP000305041"/>
    </source>
</evidence>
<name>A0ABY2UNF4_9RHOB</name>
<reference evidence="3 4" key="1">
    <citation type="submission" date="2019-05" db="EMBL/GenBank/DDBJ databases">
        <title>Draft genome sequence of Pelagicola sp. DSW4-44.</title>
        <authorList>
            <person name="Oh J."/>
        </authorList>
    </citation>
    <scope>NUCLEOTIDE SEQUENCE [LARGE SCALE GENOMIC DNA]</scope>
    <source>
        <strain evidence="3 4">DSW4-44</strain>
    </source>
</reference>
<evidence type="ECO:0000256" key="1">
    <source>
        <dbReference type="ARBA" id="ARBA00023002"/>
    </source>
</evidence>
<dbReference type="Gene3D" id="3.30.9.10">
    <property type="entry name" value="D-Amino Acid Oxidase, subunit A, domain 2"/>
    <property type="match status" value="1"/>
</dbReference>
<evidence type="ECO:0000313" key="3">
    <source>
        <dbReference type="EMBL" id="TLP55342.1"/>
    </source>
</evidence>
<evidence type="ECO:0000259" key="2">
    <source>
        <dbReference type="Pfam" id="PF01266"/>
    </source>
</evidence>
<gene>
    <name evidence="3" type="ORF">FEE96_22985</name>
</gene>
<dbReference type="EMBL" id="VAUA01000016">
    <property type="protein sequence ID" value="TLP55342.1"/>
    <property type="molecule type" value="Genomic_DNA"/>
</dbReference>
<proteinExistence type="predicted"/>
<dbReference type="Gene3D" id="3.50.50.60">
    <property type="entry name" value="FAD/NAD(P)-binding domain"/>
    <property type="match status" value="2"/>
</dbReference>
<protein>
    <submittedName>
        <fullName evidence="3">FAD-binding oxidoreductase</fullName>
    </submittedName>
</protein>
<organism evidence="3 4">
    <name type="scientific">Parasedimentitalea maritima</name>
    <dbReference type="NCBI Taxonomy" id="2578117"/>
    <lineage>
        <taxon>Bacteria</taxon>
        <taxon>Pseudomonadati</taxon>
        <taxon>Pseudomonadota</taxon>
        <taxon>Alphaproteobacteria</taxon>
        <taxon>Rhodobacterales</taxon>
        <taxon>Paracoccaceae</taxon>
        <taxon>Parasedimentitalea</taxon>
    </lineage>
</organism>
<dbReference type="SUPFAM" id="SSF51905">
    <property type="entry name" value="FAD/NAD(P)-binding domain"/>
    <property type="match status" value="1"/>
</dbReference>
<dbReference type="Pfam" id="PF01266">
    <property type="entry name" value="DAO"/>
    <property type="match status" value="1"/>
</dbReference>
<comment type="caution">
    <text evidence="3">The sequence shown here is derived from an EMBL/GenBank/DDBJ whole genome shotgun (WGS) entry which is preliminary data.</text>
</comment>
<dbReference type="InterPro" id="IPR036188">
    <property type="entry name" value="FAD/NAD-bd_sf"/>
</dbReference>
<dbReference type="InterPro" id="IPR006076">
    <property type="entry name" value="FAD-dep_OxRdtase"/>
</dbReference>
<accession>A0ABY2UNF4</accession>